<reference evidence="1 2" key="1">
    <citation type="submission" date="2017-05" db="EMBL/GenBank/DDBJ databases">
        <authorList>
            <person name="Varghese N."/>
            <person name="Submissions S."/>
        </authorList>
    </citation>
    <scope>NUCLEOTIDE SEQUENCE [LARGE SCALE GENOMIC DNA]</scope>
    <source>
        <strain evidence="1 2">DSM 26001</strain>
    </source>
</reference>
<comment type="caution">
    <text evidence="1">The sequence shown here is derived from an EMBL/GenBank/DDBJ whole genome shotgun (WGS) entry which is preliminary data.</text>
</comment>
<evidence type="ECO:0000313" key="2">
    <source>
        <dbReference type="Proteomes" id="UP001158049"/>
    </source>
</evidence>
<organism evidence="1 2">
    <name type="scientific">Noviherbaspirillum suwonense</name>
    <dbReference type="NCBI Taxonomy" id="1224511"/>
    <lineage>
        <taxon>Bacteria</taxon>
        <taxon>Pseudomonadati</taxon>
        <taxon>Pseudomonadota</taxon>
        <taxon>Betaproteobacteria</taxon>
        <taxon>Burkholderiales</taxon>
        <taxon>Oxalobacteraceae</taxon>
        <taxon>Noviherbaspirillum</taxon>
    </lineage>
</organism>
<sequence>MKRATPFQPVPGDIVFCKFPEALAATCPGPKIRPALVVDVSKDGNRVYVAYGTSQRTEQLYPGEFRVDDAASMEMAGLCKPTKFALCRKHWLALNEEWFVVPHKRRFGQCPKMGELSESLAPHMARAVETMRAARF</sequence>
<dbReference type="EMBL" id="FXUL01000018">
    <property type="protein sequence ID" value="SMP72488.1"/>
    <property type="molecule type" value="Genomic_DNA"/>
</dbReference>
<evidence type="ECO:0000313" key="1">
    <source>
        <dbReference type="EMBL" id="SMP72488.1"/>
    </source>
</evidence>
<gene>
    <name evidence="1" type="ORF">SAMN06295970_11841</name>
</gene>
<dbReference type="Proteomes" id="UP001158049">
    <property type="component" value="Unassembled WGS sequence"/>
</dbReference>
<accession>A0ABY1QIS2</accession>
<dbReference type="RefSeq" id="WP_283444094.1">
    <property type="nucleotide sequence ID" value="NZ_FXUL01000018.1"/>
</dbReference>
<proteinExistence type="predicted"/>
<protein>
    <recommendedName>
        <fullName evidence="3">Growth inhibitor PemK</fullName>
    </recommendedName>
</protein>
<name>A0ABY1QIS2_9BURK</name>
<keyword evidence="2" id="KW-1185">Reference proteome</keyword>
<evidence type="ECO:0008006" key="3">
    <source>
        <dbReference type="Google" id="ProtNLM"/>
    </source>
</evidence>